<evidence type="ECO:0000313" key="3">
    <source>
        <dbReference type="EMBL" id="RVT98863.1"/>
    </source>
</evidence>
<dbReference type="OrthoDB" id="9780765at2"/>
<dbReference type="PANTHER" id="PTHR43329">
    <property type="entry name" value="EPOXIDE HYDROLASE"/>
    <property type="match status" value="1"/>
</dbReference>
<dbReference type="PRINTS" id="PR00111">
    <property type="entry name" value="ABHYDROLASE"/>
</dbReference>
<dbReference type="PRINTS" id="PR00412">
    <property type="entry name" value="EPOXHYDRLASE"/>
</dbReference>
<evidence type="ECO:0000259" key="2">
    <source>
        <dbReference type="Pfam" id="PF00561"/>
    </source>
</evidence>
<reference evidence="3 4" key="1">
    <citation type="submission" date="2019-01" db="EMBL/GenBank/DDBJ databases">
        <authorList>
            <person name="Chen W.-M."/>
        </authorList>
    </citation>
    <scope>NUCLEOTIDE SEQUENCE [LARGE SCALE GENOMIC DNA]</scope>
    <source>
        <strain evidence="3 4">CCP-6</strain>
    </source>
</reference>
<name>A0A437MMK7_9PROT</name>
<evidence type="ECO:0000313" key="4">
    <source>
        <dbReference type="Proteomes" id="UP000282957"/>
    </source>
</evidence>
<comment type="caution">
    <text evidence="3">The sequence shown here is derived from an EMBL/GenBank/DDBJ whole genome shotgun (WGS) entry which is preliminary data.</text>
</comment>
<dbReference type="SUPFAM" id="SSF53474">
    <property type="entry name" value="alpha/beta-Hydrolases"/>
    <property type="match status" value="1"/>
</dbReference>
<organism evidence="3 4">
    <name type="scientific">Rhodovarius crocodyli</name>
    <dbReference type="NCBI Taxonomy" id="1979269"/>
    <lineage>
        <taxon>Bacteria</taxon>
        <taxon>Pseudomonadati</taxon>
        <taxon>Pseudomonadota</taxon>
        <taxon>Alphaproteobacteria</taxon>
        <taxon>Acetobacterales</taxon>
        <taxon>Roseomonadaceae</taxon>
        <taxon>Rhodovarius</taxon>
    </lineage>
</organism>
<keyword evidence="1 3" id="KW-0378">Hydrolase</keyword>
<dbReference type="InterPro" id="IPR000639">
    <property type="entry name" value="Epox_hydrolase-like"/>
</dbReference>
<dbReference type="AlphaFoldDB" id="A0A437MMK7"/>
<proteinExistence type="predicted"/>
<accession>A0A437MMK7</accession>
<keyword evidence="4" id="KW-1185">Reference proteome</keyword>
<dbReference type="Gene3D" id="3.40.50.1820">
    <property type="entry name" value="alpha/beta hydrolase"/>
    <property type="match status" value="1"/>
</dbReference>
<dbReference type="Pfam" id="PF00561">
    <property type="entry name" value="Abhydrolase_1"/>
    <property type="match status" value="1"/>
</dbReference>
<dbReference type="Proteomes" id="UP000282957">
    <property type="component" value="Unassembled WGS sequence"/>
</dbReference>
<dbReference type="RefSeq" id="WP_127785333.1">
    <property type="nucleotide sequence ID" value="NZ_SACL01000001.1"/>
</dbReference>
<dbReference type="InterPro" id="IPR000073">
    <property type="entry name" value="AB_hydrolase_1"/>
</dbReference>
<evidence type="ECO:0000256" key="1">
    <source>
        <dbReference type="ARBA" id="ARBA00022801"/>
    </source>
</evidence>
<sequence length="384" mass="41781">MTEPLDPGHLPRGIRTRILRHVNGLDMHLLEAGEQGRPLLLLLHGFPELAFSWRHVMLPLAEAGYHVVAPDQRGYGRTTGWVAEFDGEIQSFGPLNYVRDALALVAALGHSEVAAVIGHDFGSPVAGNCALSRPDVFRSVVLMSAPYGGPRPWPVGEQRAPEAAAGLASGGMNAALAALDPPRKHYQWYYSTREANANMWRAAQGLPAFIRAYYHHKSADWAANRPYRLAGWEASELAKMPTYYIMPLELGMAETVAAEMPGPAQIAANHWLSEADLAVYAMEYGRTGFQGGLQSYRCTTSGLVAAEMRLFAGRRIEVPACYIAGASDWGVYQKPGDLEAMQGKACADLRGCHLVPGAGHWVQQEQPAATVGHILDFMRGQKTP</sequence>
<protein>
    <submittedName>
        <fullName evidence="3">Alpha/beta fold hydrolase</fullName>
    </submittedName>
</protein>
<dbReference type="InterPro" id="IPR029058">
    <property type="entry name" value="AB_hydrolase_fold"/>
</dbReference>
<dbReference type="EMBL" id="SACL01000001">
    <property type="protein sequence ID" value="RVT98863.1"/>
    <property type="molecule type" value="Genomic_DNA"/>
</dbReference>
<gene>
    <name evidence="3" type="ORF">EOD42_01750</name>
</gene>
<feature type="domain" description="AB hydrolase-1" evidence="2">
    <location>
        <begin position="38"/>
        <end position="365"/>
    </location>
</feature>
<dbReference type="GO" id="GO:0016787">
    <property type="term" value="F:hydrolase activity"/>
    <property type="evidence" value="ECO:0007669"/>
    <property type="project" value="UniProtKB-KW"/>
</dbReference>